<dbReference type="Proteomes" id="UP001138500">
    <property type="component" value="Unassembled WGS sequence"/>
</dbReference>
<feature type="signal peptide" evidence="1">
    <location>
        <begin position="1"/>
        <end position="19"/>
    </location>
</feature>
<comment type="caution">
    <text evidence="2">The sequence shown here is derived from an EMBL/GenBank/DDBJ whole genome shotgun (WGS) entry which is preliminary data.</text>
</comment>
<keyword evidence="1" id="KW-0732">Signal</keyword>
<dbReference type="EMBL" id="RIBY02000069">
    <property type="protein sequence ID" value="KAH9845434.1"/>
    <property type="molecule type" value="Genomic_DNA"/>
</dbReference>
<proteinExistence type="predicted"/>
<sequence>MKLSTVLSLLATTAHLTAANPMPRGKHITTCDCCNYGGCLKWCAFLTAGSLCIDGCKGEFHCTGAAGECPANPKCPPSG</sequence>
<dbReference type="OrthoDB" id="10313702at2759"/>
<organism evidence="2 3">
    <name type="scientific">Teratosphaeria destructans</name>
    <dbReference type="NCBI Taxonomy" id="418781"/>
    <lineage>
        <taxon>Eukaryota</taxon>
        <taxon>Fungi</taxon>
        <taxon>Dikarya</taxon>
        <taxon>Ascomycota</taxon>
        <taxon>Pezizomycotina</taxon>
        <taxon>Dothideomycetes</taxon>
        <taxon>Dothideomycetidae</taxon>
        <taxon>Mycosphaerellales</taxon>
        <taxon>Teratosphaeriaceae</taxon>
        <taxon>Teratosphaeria</taxon>
    </lineage>
</organism>
<dbReference type="InterPro" id="IPR036436">
    <property type="entry name" value="Disintegrin_dom_sf"/>
</dbReference>
<evidence type="ECO:0000313" key="2">
    <source>
        <dbReference type="EMBL" id="KAH9845434.1"/>
    </source>
</evidence>
<dbReference type="SUPFAM" id="SSF57552">
    <property type="entry name" value="Blood coagulation inhibitor (disintegrin)"/>
    <property type="match status" value="1"/>
</dbReference>
<protein>
    <submittedName>
        <fullName evidence="2">Uncharacterized protein</fullName>
    </submittedName>
</protein>
<evidence type="ECO:0000313" key="3">
    <source>
        <dbReference type="Proteomes" id="UP001138500"/>
    </source>
</evidence>
<gene>
    <name evidence="2" type="ORF">Tdes44962_MAKER06641</name>
</gene>
<feature type="chain" id="PRO_5040757647" evidence="1">
    <location>
        <begin position="20"/>
        <end position="79"/>
    </location>
</feature>
<reference evidence="2 3" key="2">
    <citation type="journal article" date="2021" name="Curr. Genet.">
        <title>Genetic response to nitrogen starvation in the aggressive Eucalyptus foliar pathogen Teratosphaeria destructans.</title>
        <authorList>
            <person name="Havenga M."/>
            <person name="Wingfield B.D."/>
            <person name="Wingfield M.J."/>
            <person name="Dreyer L.L."/>
            <person name="Roets F."/>
            <person name="Aylward J."/>
        </authorList>
    </citation>
    <scope>NUCLEOTIDE SEQUENCE [LARGE SCALE GENOMIC DNA]</scope>
    <source>
        <strain evidence="2">CMW44962</strain>
    </source>
</reference>
<dbReference type="AlphaFoldDB" id="A0A9W7W6U8"/>
<reference evidence="2 3" key="1">
    <citation type="journal article" date="2018" name="IMA Fungus">
        <title>IMA Genome-F 10: Nine draft genome sequences of Claviceps purpurea s.lat., including C. arundinis, C. humidiphila, and C. cf. spartinae, pseudomolecules for the pitch canker pathogen Fusarium circinatum, draft genome of Davidsoniella eucalypti, Grosmannia galeiformis, Quambalaria eucalypti, and Teratosphaeria destructans.</title>
        <authorList>
            <person name="Wingfield B.D."/>
            <person name="Liu M."/>
            <person name="Nguyen H.D."/>
            <person name="Lane F.A."/>
            <person name="Morgan S.W."/>
            <person name="De Vos L."/>
            <person name="Wilken P.M."/>
            <person name="Duong T.A."/>
            <person name="Aylward J."/>
            <person name="Coetzee M.P."/>
            <person name="Dadej K."/>
            <person name="De Beer Z.W."/>
            <person name="Findlay W."/>
            <person name="Havenga M."/>
            <person name="Kolarik M."/>
            <person name="Menzies J.G."/>
            <person name="Naidoo K."/>
            <person name="Pochopski O."/>
            <person name="Shoukouhi P."/>
            <person name="Santana Q.C."/>
            <person name="Seifert K.A."/>
            <person name="Soal N."/>
            <person name="Steenkamp E.T."/>
            <person name="Tatham C.T."/>
            <person name="van der Nest M.A."/>
            <person name="Wingfield M.J."/>
        </authorList>
    </citation>
    <scope>NUCLEOTIDE SEQUENCE [LARGE SCALE GENOMIC DNA]</scope>
    <source>
        <strain evidence="2">CMW44962</strain>
    </source>
</reference>
<keyword evidence="3" id="KW-1185">Reference proteome</keyword>
<accession>A0A9W7W6U8</accession>
<name>A0A9W7W6U8_9PEZI</name>
<evidence type="ECO:0000256" key="1">
    <source>
        <dbReference type="SAM" id="SignalP"/>
    </source>
</evidence>